<reference evidence="2 3" key="1">
    <citation type="submission" date="2023-08" db="EMBL/GenBank/DDBJ databases">
        <title>A Necator americanus chromosomal reference genome.</title>
        <authorList>
            <person name="Ilik V."/>
            <person name="Petrzelkova K.J."/>
            <person name="Pardy F."/>
            <person name="Fuh T."/>
            <person name="Niatou-Singa F.S."/>
            <person name="Gouil Q."/>
            <person name="Baker L."/>
            <person name="Ritchie M.E."/>
            <person name="Jex A.R."/>
            <person name="Gazzola D."/>
            <person name="Li H."/>
            <person name="Toshio Fujiwara R."/>
            <person name="Zhan B."/>
            <person name="Aroian R.V."/>
            <person name="Pafco B."/>
            <person name="Schwarz E.M."/>
        </authorList>
    </citation>
    <scope>NUCLEOTIDE SEQUENCE [LARGE SCALE GENOMIC DNA]</scope>
    <source>
        <strain evidence="2 3">Aroian</strain>
        <tissue evidence="2">Whole animal</tissue>
    </source>
</reference>
<organism evidence="2 3">
    <name type="scientific">Necator americanus</name>
    <name type="common">Human hookworm</name>
    <dbReference type="NCBI Taxonomy" id="51031"/>
    <lineage>
        <taxon>Eukaryota</taxon>
        <taxon>Metazoa</taxon>
        <taxon>Ecdysozoa</taxon>
        <taxon>Nematoda</taxon>
        <taxon>Chromadorea</taxon>
        <taxon>Rhabditida</taxon>
        <taxon>Rhabditina</taxon>
        <taxon>Rhabditomorpha</taxon>
        <taxon>Strongyloidea</taxon>
        <taxon>Ancylostomatidae</taxon>
        <taxon>Bunostominae</taxon>
        <taxon>Necator</taxon>
    </lineage>
</organism>
<feature type="compositionally biased region" description="Polar residues" evidence="1">
    <location>
        <begin position="66"/>
        <end position="83"/>
    </location>
</feature>
<dbReference type="Gene3D" id="3.30.420.10">
    <property type="entry name" value="Ribonuclease H-like superfamily/Ribonuclease H"/>
    <property type="match status" value="1"/>
</dbReference>
<comment type="caution">
    <text evidence="2">The sequence shown here is derived from an EMBL/GenBank/DDBJ whole genome shotgun (WGS) entry which is preliminary data.</text>
</comment>
<sequence>MEPLLDQDSCQTQEKLAETLELTQQAISSLLKAIGMVQKQESWIPSELKPREMNRGPKVNPRRQSKAQISRGQPSHALTSKTKPNFHGKKLMLWIWWDQLEVICYELLQPNETISGERWQQQFVQLSRALKLKRLQYARRHDKVILQHDSTRQCCKDHQGDFEGATMGSSIPPAVFIRHCSFRLQLVPVDNSRLGQAALHYFRGSQKLGLFLDRFKRRGISPTRNPYAP</sequence>
<feature type="region of interest" description="Disordered" evidence="1">
    <location>
        <begin position="45"/>
        <end position="83"/>
    </location>
</feature>
<dbReference type="PANTHER" id="PTHR46060:SF1">
    <property type="entry name" value="MARINER MOS1 TRANSPOSASE-LIKE PROTEIN"/>
    <property type="match status" value="1"/>
</dbReference>
<protein>
    <recommendedName>
        <fullName evidence="4">Mariner Mos1 transposase</fullName>
    </recommendedName>
</protein>
<name>A0ABR1EF88_NECAM</name>
<accession>A0ABR1EF88</accession>
<dbReference type="InterPro" id="IPR036388">
    <property type="entry name" value="WH-like_DNA-bd_sf"/>
</dbReference>
<dbReference type="InterPro" id="IPR001888">
    <property type="entry name" value="Transposase_1"/>
</dbReference>
<evidence type="ECO:0008006" key="4">
    <source>
        <dbReference type="Google" id="ProtNLM"/>
    </source>
</evidence>
<evidence type="ECO:0000256" key="1">
    <source>
        <dbReference type="SAM" id="MobiDB-lite"/>
    </source>
</evidence>
<gene>
    <name evidence="2" type="primary">Necator_chrX.g22521</name>
    <name evidence="2" type="ORF">RB195_022358</name>
</gene>
<dbReference type="Pfam" id="PF01359">
    <property type="entry name" value="Transposase_1"/>
    <property type="match status" value="1"/>
</dbReference>
<dbReference type="Gene3D" id="1.10.10.10">
    <property type="entry name" value="Winged helix-like DNA-binding domain superfamily/Winged helix DNA-binding domain"/>
    <property type="match status" value="1"/>
</dbReference>
<keyword evidence="3" id="KW-1185">Reference proteome</keyword>
<dbReference type="InterPro" id="IPR052709">
    <property type="entry name" value="Transposase-MT_Hybrid"/>
</dbReference>
<dbReference type="PANTHER" id="PTHR46060">
    <property type="entry name" value="MARINER MOS1 TRANSPOSASE-LIKE PROTEIN"/>
    <property type="match status" value="1"/>
</dbReference>
<evidence type="ECO:0000313" key="3">
    <source>
        <dbReference type="Proteomes" id="UP001303046"/>
    </source>
</evidence>
<dbReference type="EMBL" id="JAVFWL010000006">
    <property type="protein sequence ID" value="KAK6761263.1"/>
    <property type="molecule type" value="Genomic_DNA"/>
</dbReference>
<dbReference type="InterPro" id="IPR036397">
    <property type="entry name" value="RNaseH_sf"/>
</dbReference>
<evidence type="ECO:0000313" key="2">
    <source>
        <dbReference type="EMBL" id="KAK6761263.1"/>
    </source>
</evidence>
<proteinExistence type="predicted"/>
<dbReference type="Proteomes" id="UP001303046">
    <property type="component" value="Unassembled WGS sequence"/>
</dbReference>